<reference evidence="2" key="1">
    <citation type="journal article" date="2017" name="BMC Genomics">
        <title>Gapless genome assembly of Colletotrichum higginsianum reveals chromosome structure and association of transposable elements with secondary metabolite gene clusters.</title>
        <authorList>
            <person name="Dallery J.-F."/>
            <person name="Lapalu N."/>
            <person name="Zampounis A."/>
            <person name="Pigne S."/>
            <person name="Luyten I."/>
            <person name="Amselem J."/>
            <person name="Wittenberg A.H.J."/>
            <person name="Zhou S."/>
            <person name="de Queiroz M.V."/>
            <person name="Robin G.P."/>
            <person name="Auger A."/>
            <person name="Hainaut M."/>
            <person name="Henrissat B."/>
            <person name="Kim K.-T."/>
            <person name="Lee Y.-H."/>
            <person name="Lespinet O."/>
            <person name="Schwartz D.C."/>
            <person name="Thon M.R."/>
            <person name="O'Connell R.J."/>
        </authorList>
    </citation>
    <scope>NUCLEOTIDE SEQUENCE [LARGE SCALE GENOMIC DNA]</scope>
    <source>
        <strain evidence="2">IMI 349063</strain>
    </source>
</reference>
<dbReference type="Proteomes" id="UP000092177">
    <property type="component" value="Chromosome 3"/>
</dbReference>
<proteinExistence type="predicted"/>
<dbReference type="RefSeq" id="XP_018161446.1">
    <property type="nucleotide sequence ID" value="XM_018300200.1"/>
</dbReference>
<evidence type="ECO:0000313" key="1">
    <source>
        <dbReference type="EMBL" id="OBR12929.1"/>
    </source>
</evidence>
<dbReference type="EMBL" id="LTAN01000003">
    <property type="protein sequence ID" value="OBR12929.1"/>
    <property type="molecule type" value="Genomic_DNA"/>
</dbReference>
<dbReference type="KEGG" id="chig:CH63R_05225"/>
<organism evidence="1 2">
    <name type="scientific">Colletotrichum higginsianum (strain IMI 349063)</name>
    <name type="common">Crucifer anthracnose fungus</name>
    <dbReference type="NCBI Taxonomy" id="759273"/>
    <lineage>
        <taxon>Eukaryota</taxon>
        <taxon>Fungi</taxon>
        <taxon>Dikarya</taxon>
        <taxon>Ascomycota</taxon>
        <taxon>Pezizomycotina</taxon>
        <taxon>Sordariomycetes</taxon>
        <taxon>Hypocreomycetidae</taxon>
        <taxon>Glomerellales</taxon>
        <taxon>Glomerellaceae</taxon>
        <taxon>Colletotrichum</taxon>
        <taxon>Colletotrichum destructivum species complex</taxon>
    </lineage>
</organism>
<gene>
    <name evidence="1" type="ORF">CH63R_05225</name>
</gene>
<comment type="caution">
    <text evidence="1">The sequence shown here is derived from an EMBL/GenBank/DDBJ whole genome shotgun (WGS) entry which is preliminary data.</text>
</comment>
<sequence>MTDSNVVEEALYQETFVAHPWRRVQVGAGREAVAGSAPRPQIWGARWEENVTGSQIKHPFAYETVPRDFRRQDDESRLMPARWNGLAA</sequence>
<dbReference type="GeneID" id="28864307"/>
<accession>A0A1B7YLK9</accession>
<name>A0A1B7YLK9_COLHI</name>
<dbReference type="VEuPathDB" id="FungiDB:CH63R_05225"/>
<keyword evidence="2" id="KW-1185">Reference proteome</keyword>
<dbReference type="AlphaFoldDB" id="A0A1B7YLK9"/>
<protein>
    <submittedName>
        <fullName evidence="1">Uncharacterized protein</fullName>
    </submittedName>
</protein>
<evidence type="ECO:0000313" key="2">
    <source>
        <dbReference type="Proteomes" id="UP000092177"/>
    </source>
</evidence>